<reference evidence="3" key="1">
    <citation type="submission" date="2021-01" db="EMBL/GenBank/DDBJ databases">
        <authorList>
            <person name="Corre E."/>
            <person name="Pelletier E."/>
            <person name="Niang G."/>
            <person name="Scheremetjew M."/>
            <person name="Finn R."/>
            <person name="Kale V."/>
            <person name="Holt S."/>
            <person name="Cochrane G."/>
            <person name="Meng A."/>
            <person name="Brown T."/>
            <person name="Cohen L."/>
        </authorList>
    </citation>
    <scope>NUCLEOTIDE SEQUENCE</scope>
    <source>
        <strain evidence="3">NIES-381</strain>
    </source>
</reference>
<proteinExistence type="predicted"/>
<evidence type="ECO:0000313" key="3">
    <source>
        <dbReference type="EMBL" id="CAD8996100.1"/>
    </source>
</evidence>
<accession>A0A7S1HZC1</accession>
<evidence type="ECO:0000256" key="1">
    <source>
        <dbReference type="SAM" id="MobiDB-lite"/>
    </source>
</evidence>
<sequence length="148" mass="16462">MGKLRTIVYFSWYFLLWLSLVAKNQKSVSDSTKVPKGKGVWFVQKLSGSQNSNNPNHYTTLNLQPSWSKRKGTDAKWGSSPSPDAPQDSGETASPQKVKQDMETVSGPQKRRRNKGARSCRHVAGRESIAETLQLQLSVGALRQGGEW</sequence>
<dbReference type="EMBL" id="HBGA01018563">
    <property type="protein sequence ID" value="CAD8996100.1"/>
    <property type="molecule type" value="Transcribed_RNA"/>
</dbReference>
<protein>
    <submittedName>
        <fullName evidence="3">Uncharacterized protein</fullName>
    </submittedName>
</protein>
<evidence type="ECO:0000256" key="2">
    <source>
        <dbReference type="SAM" id="SignalP"/>
    </source>
</evidence>
<organism evidence="3">
    <name type="scientific">Eutreptiella gymnastica</name>
    <dbReference type="NCBI Taxonomy" id="73025"/>
    <lineage>
        <taxon>Eukaryota</taxon>
        <taxon>Discoba</taxon>
        <taxon>Euglenozoa</taxon>
        <taxon>Euglenida</taxon>
        <taxon>Spirocuta</taxon>
        <taxon>Euglenophyceae</taxon>
        <taxon>Eutreptiales</taxon>
        <taxon>Eutreptiaceae</taxon>
        <taxon>Eutreptiella</taxon>
    </lineage>
</organism>
<gene>
    <name evidence="3" type="ORF">EGYM00392_LOCUS7160</name>
</gene>
<feature type="chain" id="PRO_5031376040" evidence="2">
    <location>
        <begin position="23"/>
        <end position="148"/>
    </location>
</feature>
<feature type="region of interest" description="Disordered" evidence="1">
    <location>
        <begin position="47"/>
        <end position="123"/>
    </location>
</feature>
<dbReference type="AlphaFoldDB" id="A0A7S1HZC1"/>
<keyword evidence="2" id="KW-0732">Signal</keyword>
<feature type="compositionally biased region" description="Polar residues" evidence="1">
    <location>
        <begin position="47"/>
        <end position="67"/>
    </location>
</feature>
<name>A0A7S1HZC1_9EUGL</name>
<feature type="compositionally biased region" description="Basic residues" evidence="1">
    <location>
        <begin position="109"/>
        <end position="123"/>
    </location>
</feature>
<feature type="signal peptide" evidence="2">
    <location>
        <begin position="1"/>
        <end position="22"/>
    </location>
</feature>